<dbReference type="InterPro" id="IPR024028">
    <property type="entry name" value="PNKP_bac"/>
</dbReference>
<gene>
    <name evidence="4" type="primary">prpE</name>
    <name evidence="4" type="ORF">Pan241w_42220</name>
</gene>
<dbReference type="InterPro" id="IPR050126">
    <property type="entry name" value="Ap4A_hydrolase"/>
</dbReference>
<organism evidence="4 5">
    <name type="scientific">Gimesia alba</name>
    <dbReference type="NCBI Taxonomy" id="2527973"/>
    <lineage>
        <taxon>Bacteria</taxon>
        <taxon>Pseudomonadati</taxon>
        <taxon>Planctomycetota</taxon>
        <taxon>Planctomycetia</taxon>
        <taxon>Planctomycetales</taxon>
        <taxon>Planctomycetaceae</taxon>
        <taxon>Gimesia</taxon>
    </lineage>
</organism>
<dbReference type="SUPFAM" id="SSF56091">
    <property type="entry name" value="DNA ligase/mRNA capping enzyme, catalytic domain"/>
    <property type="match status" value="1"/>
</dbReference>
<keyword evidence="4" id="KW-0378">Hydrolase</keyword>
<dbReference type="EMBL" id="CP036269">
    <property type="protein sequence ID" value="QDT44116.1"/>
    <property type="molecule type" value="Genomic_DNA"/>
</dbReference>
<name>A0A517RJS3_9PLAN</name>
<feature type="domain" description="Hen1 N-terminal" evidence="2">
    <location>
        <begin position="1"/>
        <end position="240"/>
    </location>
</feature>
<dbReference type="GO" id="GO:0016791">
    <property type="term" value="F:phosphatase activity"/>
    <property type="evidence" value="ECO:0007669"/>
    <property type="project" value="TreeGrafter"/>
</dbReference>
<dbReference type="InterPro" id="IPR032380">
    <property type="entry name" value="PNKP_ligase_dom"/>
</dbReference>
<evidence type="ECO:0000259" key="2">
    <source>
        <dbReference type="Pfam" id="PF12623"/>
    </source>
</evidence>
<dbReference type="KEGG" id="gaz:Pan241w_42220"/>
<dbReference type="EC" id="3.6.1.17" evidence="4"/>
<dbReference type="InterPro" id="IPR027417">
    <property type="entry name" value="P-loop_NTPase"/>
</dbReference>
<dbReference type="RefSeq" id="WP_145219306.1">
    <property type="nucleotide sequence ID" value="NZ_CP036269.1"/>
</dbReference>
<evidence type="ECO:0000313" key="5">
    <source>
        <dbReference type="Proteomes" id="UP000317171"/>
    </source>
</evidence>
<dbReference type="CDD" id="cd07423">
    <property type="entry name" value="MPP_Prp_like"/>
    <property type="match status" value="1"/>
</dbReference>
<reference evidence="4 5" key="1">
    <citation type="submission" date="2019-02" db="EMBL/GenBank/DDBJ databases">
        <title>Deep-cultivation of Planctomycetes and their phenomic and genomic characterization uncovers novel biology.</title>
        <authorList>
            <person name="Wiegand S."/>
            <person name="Jogler M."/>
            <person name="Boedeker C."/>
            <person name="Pinto D."/>
            <person name="Vollmers J."/>
            <person name="Rivas-Marin E."/>
            <person name="Kohn T."/>
            <person name="Peeters S.H."/>
            <person name="Heuer A."/>
            <person name="Rast P."/>
            <person name="Oberbeckmann S."/>
            <person name="Bunk B."/>
            <person name="Jeske O."/>
            <person name="Meyerdierks A."/>
            <person name="Storesund J.E."/>
            <person name="Kallscheuer N."/>
            <person name="Luecker S."/>
            <person name="Lage O.M."/>
            <person name="Pohl T."/>
            <person name="Merkel B.J."/>
            <person name="Hornburger P."/>
            <person name="Mueller R.-W."/>
            <person name="Bruemmer F."/>
            <person name="Labrenz M."/>
            <person name="Spormann A.M."/>
            <person name="Op den Camp H."/>
            <person name="Overmann J."/>
            <person name="Amann R."/>
            <person name="Jetten M.S.M."/>
            <person name="Mascher T."/>
            <person name="Medema M.H."/>
            <person name="Devos D.P."/>
            <person name="Kaster A.-K."/>
            <person name="Ovreas L."/>
            <person name="Rohde M."/>
            <person name="Galperin M.Y."/>
            <person name="Jogler C."/>
        </authorList>
    </citation>
    <scope>NUCLEOTIDE SEQUENCE [LARGE SCALE GENOMIC DNA]</scope>
    <source>
        <strain evidence="4 5">Pan241w</strain>
    </source>
</reference>
<sequence length="1041" mass="117772">MLLTLTANHTPATDLGYLLHKHPDRLQSFDLSFGKAHLFYPEVTEDRCTACLLLDVDPVGMVRGKGRKESFLLDQYVNDRPYVASSFMSVAITQVLRSALNGRCNHRPELVETPLPLTVEINVLPVRGGEEFVRAVFEPLGYTVGIQAYALDELFPEWGESPCYSVRLEATKTVSELLNHLYVLIPVFDNRKHYFVGSDELEKLLAKGAGWLVEHPLKEQISRRYLKFKPSLYRSALARLVEEVQTEDLETEETDEVLEEARQPLVQLARQYHCLPVAIVLNTPEKICQARNQGRPDRAFGPHVVRNQKSQLKRSLKHLRREGFRYVFEMKTSEDVKAAKVERVPLWNDRRAENGPFDIIGDIHGCGDELEALLAQLGYELKTDDEPDPLWGADYFTHPEGRKAVFLGDLVDRGPRSLDVVRIARNMVQQGTGLCVPGNHDMKLLRKLNGKNVNLKHGMAETVAEIDALPADIQQPFCQAMAEFLRGMISHYVLDKGKLVVAHAGMKSELQGRGSGKVREFALYGETTGETDEFGFPVRYNWAAEYRGDAHVVYGHTPVPDPQWLNRTVNIDTGCVFGGRLTALRYPEKQFVSVPASKVYCEYAKPLYTEAGSSAQSVQHQHDDLLDVQDVIGKRIVSTRLQTNITIREENATAALEVMSRFAANPKWLVYLPPTMSPPETSTEAGLLEHPAEAFSYFRSQGIPEVICEEKHMGSRAVIVVCRDQETARKRFGVMEEELGIVYTRTGRRFFNQESLESEFLERLRLALSAADFWNEFQTPWACFDCELMPWSSKAQALLQSQYAAVGAAGNAALPKVVHALAQATERLADDDRAQADDVLARYRSRQTTIEQFVTAYRQYCWPVESLNDLKLAPFHLLATEGRVHIDQNHLWHMQTLERICQQNPELLLATAYQRVNLTDAASTQAGIDWWTELTNQGGEGMVVKPLEWVQRSTQGLVQPAVKCRGKEYLRIIYGPDYDAAENLSRLRSRNVGRKRSLAQREFALGIEGLERFVNREPLRRVHECVFGVLALESEPVDPRL</sequence>
<dbReference type="NCBIfam" id="TIGR04075">
    <property type="entry name" value="bacter_Pnkp"/>
    <property type="match status" value="1"/>
</dbReference>
<dbReference type="OrthoDB" id="9779903at2"/>
<dbReference type="Gene3D" id="3.30.470.30">
    <property type="entry name" value="DNA ligase/mRNA capping enzyme"/>
    <property type="match status" value="2"/>
</dbReference>
<dbReference type="Proteomes" id="UP000317171">
    <property type="component" value="Chromosome"/>
</dbReference>
<keyword evidence="5" id="KW-1185">Reference proteome</keyword>
<proteinExistence type="predicted"/>
<dbReference type="PANTHER" id="PTHR42850">
    <property type="entry name" value="METALLOPHOSPHOESTERASE"/>
    <property type="match status" value="1"/>
</dbReference>
<accession>A0A517RJS3</accession>
<protein>
    <submittedName>
        <fullName evidence="4">Bis(5'-nucleosyl)-tetraphosphatase PrpE [asymmetrical]</fullName>
        <ecNumber evidence="4">3.6.1.17</ecNumber>
    </submittedName>
</protein>
<dbReference type="Gene3D" id="3.30.1610.20">
    <property type="entry name" value="Hen1, N-terminal domain"/>
    <property type="match status" value="1"/>
</dbReference>
<dbReference type="PANTHER" id="PTHR42850:SF7">
    <property type="entry name" value="BIS(5'-NUCLEOSYL)-TETRAPHOSPHATASE PRPE [ASYMMETRICAL]"/>
    <property type="match status" value="1"/>
</dbReference>
<dbReference type="Pfam" id="PF00149">
    <property type="entry name" value="Metallophos"/>
    <property type="match status" value="1"/>
</dbReference>
<dbReference type="GO" id="GO:0005737">
    <property type="term" value="C:cytoplasm"/>
    <property type="evidence" value="ECO:0007669"/>
    <property type="project" value="TreeGrafter"/>
</dbReference>
<dbReference type="Pfam" id="PF12623">
    <property type="entry name" value="Hen1_L"/>
    <property type="match status" value="1"/>
</dbReference>
<dbReference type="InterPro" id="IPR024740">
    <property type="entry name" value="Hen1_N"/>
</dbReference>
<dbReference type="Pfam" id="PF16542">
    <property type="entry name" value="PNKP_ligase"/>
    <property type="match status" value="1"/>
</dbReference>
<dbReference type="AlphaFoldDB" id="A0A517RJS3"/>
<dbReference type="SUPFAM" id="SSF56300">
    <property type="entry name" value="Metallo-dependent phosphatases"/>
    <property type="match status" value="1"/>
</dbReference>
<evidence type="ECO:0000313" key="4">
    <source>
        <dbReference type="EMBL" id="QDT44116.1"/>
    </source>
</evidence>
<dbReference type="InterPro" id="IPR004843">
    <property type="entry name" value="Calcineurin-like_PHP"/>
</dbReference>
<dbReference type="InterPro" id="IPR029052">
    <property type="entry name" value="Metallo-depent_PP-like"/>
</dbReference>
<dbReference type="Gene3D" id="3.40.50.300">
    <property type="entry name" value="P-loop containing nucleotide triphosphate hydrolases"/>
    <property type="match status" value="1"/>
</dbReference>
<dbReference type="GO" id="GO:0004081">
    <property type="term" value="F:bis(5'-nucleosyl)-tetraphosphatase (asymmetrical) activity"/>
    <property type="evidence" value="ECO:0007669"/>
    <property type="project" value="UniProtKB-EC"/>
</dbReference>
<dbReference type="NCBIfam" id="TIGR04074">
    <property type="entry name" value="bacter_Hen1"/>
    <property type="match status" value="1"/>
</dbReference>
<evidence type="ECO:0000259" key="3">
    <source>
        <dbReference type="Pfam" id="PF16542"/>
    </source>
</evidence>
<feature type="domain" description="Calcineurin-like phosphoesterase" evidence="1">
    <location>
        <begin position="356"/>
        <end position="560"/>
    </location>
</feature>
<feature type="domain" description="Polynucleotide kinase-phosphatase ligase" evidence="3">
    <location>
        <begin position="654"/>
        <end position="1036"/>
    </location>
</feature>
<dbReference type="InterPro" id="IPR038546">
    <property type="entry name" value="Hen1_N_sf"/>
</dbReference>
<dbReference type="Gene3D" id="3.60.21.10">
    <property type="match status" value="1"/>
</dbReference>
<evidence type="ECO:0000259" key="1">
    <source>
        <dbReference type="Pfam" id="PF00149"/>
    </source>
</evidence>
<dbReference type="InterPro" id="IPR041780">
    <property type="entry name" value="MPP_PrpE-like"/>
</dbReference>
<dbReference type="InterPro" id="IPR024026">
    <property type="entry name" value="3'-RNA_MeTfrase_Hen1_bac"/>
</dbReference>